<organism evidence="3 4">
    <name type="scientific">Escherichia coli</name>
    <dbReference type="NCBI Taxonomy" id="562"/>
    <lineage>
        <taxon>Bacteria</taxon>
        <taxon>Pseudomonadati</taxon>
        <taxon>Pseudomonadota</taxon>
        <taxon>Gammaproteobacteria</taxon>
        <taxon>Enterobacterales</taxon>
        <taxon>Enterobacteriaceae</taxon>
        <taxon>Escherichia</taxon>
    </lineage>
</organism>
<feature type="compositionally biased region" description="Basic residues" evidence="1">
    <location>
        <begin position="411"/>
        <end position="422"/>
    </location>
</feature>
<dbReference type="NCBIfam" id="NF033594">
    <property type="entry name" value="transpos_ISNCY_2"/>
    <property type="match status" value="1"/>
</dbReference>
<dbReference type="GO" id="GO:0003676">
    <property type="term" value="F:nucleic acid binding"/>
    <property type="evidence" value="ECO:0007669"/>
    <property type="project" value="InterPro"/>
</dbReference>
<evidence type="ECO:0000259" key="2">
    <source>
        <dbReference type="PROSITE" id="PS50994"/>
    </source>
</evidence>
<dbReference type="InterPro" id="IPR036397">
    <property type="entry name" value="RNaseH_sf"/>
</dbReference>
<dbReference type="InterPro" id="IPR012337">
    <property type="entry name" value="RNaseH-like_sf"/>
</dbReference>
<name>A0A5D8LZ87_ECOLX</name>
<dbReference type="GO" id="GO:0015074">
    <property type="term" value="P:DNA integration"/>
    <property type="evidence" value="ECO:0007669"/>
    <property type="project" value="InterPro"/>
</dbReference>
<dbReference type="PANTHER" id="PTHR35004:SF7">
    <property type="entry name" value="INTEGRASE PROTEIN"/>
    <property type="match status" value="1"/>
</dbReference>
<evidence type="ECO:0000313" key="3">
    <source>
        <dbReference type="EMBL" id="TZE39928.1"/>
    </source>
</evidence>
<dbReference type="PROSITE" id="PS50994">
    <property type="entry name" value="INTEGRASE"/>
    <property type="match status" value="1"/>
</dbReference>
<proteinExistence type="predicted"/>
<sequence>MSDKELSRINVIQSVVEKRMRRRDAAQLLALTERQTQRLMNRFHESGAAGLANLRRGRPGNHRLPESLKLRVLSLLHDHYSDFGPTLAAEKLRERHNITVSVETLRKWMTADGLWVPYSRRRPRVHQPRYRRDCLGELVQIDGSPHDWFEGRAPKCCLLVFIDDATGRLMHLRFGKTESAFDYMMATREYLEQHGKPLAFYSDKHGIFRVNNGGSTTTGITQFGRVLSELGIELICANSPQAKGRVERANQTLQDRLIKEMRLKGISSIEAVNAWLATFIADFNRRFARPAKYPKDLHRPVAESGEELDDIFAWQESCKLSKTLTFRYDKMIYLVDPTEENARIAGEKITVYDYPDGTLAFKYGYRSLKYQVFDKLECVDQGQIVDNKRLGAVLKLAQSKMDELERDGKRDRSKKMPKRRAQARVQEQLRMINQVLINPDEFRASRKR</sequence>
<dbReference type="Pfam" id="PF13565">
    <property type="entry name" value="HTH_32"/>
    <property type="match status" value="1"/>
</dbReference>
<comment type="caution">
    <text evidence="3">The sequence shown here is derived from an EMBL/GenBank/DDBJ whole genome shotgun (WGS) entry which is preliminary data.</text>
</comment>
<dbReference type="PANTHER" id="PTHR35004">
    <property type="entry name" value="TRANSPOSASE RV3428C-RELATED"/>
    <property type="match status" value="1"/>
</dbReference>
<evidence type="ECO:0000256" key="1">
    <source>
        <dbReference type="SAM" id="MobiDB-lite"/>
    </source>
</evidence>
<dbReference type="Gene3D" id="3.30.420.10">
    <property type="entry name" value="Ribonuclease H-like superfamily/Ribonuclease H"/>
    <property type="match status" value="1"/>
</dbReference>
<protein>
    <submittedName>
        <fullName evidence="3">ISNCY family transposase</fullName>
    </submittedName>
</protein>
<feature type="domain" description="Integrase catalytic" evidence="2">
    <location>
        <begin position="124"/>
        <end position="308"/>
    </location>
</feature>
<accession>A0A5D8LZ87</accession>
<gene>
    <name evidence="3" type="ORF">FKO60_26955</name>
</gene>
<dbReference type="Proteomes" id="UP000324120">
    <property type="component" value="Unassembled WGS sequence"/>
</dbReference>
<dbReference type="InterPro" id="IPR001584">
    <property type="entry name" value="Integrase_cat-core"/>
</dbReference>
<dbReference type="InterPro" id="IPR009057">
    <property type="entry name" value="Homeodomain-like_sf"/>
</dbReference>
<dbReference type="AlphaFoldDB" id="A0A5D8LZ87"/>
<dbReference type="SUPFAM" id="SSF46689">
    <property type="entry name" value="Homeodomain-like"/>
    <property type="match status" value="1"/>
</dbReference>
<dbReference type="SUPFAM" id="SSF53098">
    <property type="entry name" value="Ribonuclease H-like"/>
    <property type="match status" value="1"/>
</dbReference>
<feature type="region of interest" description="Disordered" evidence="1">
    <location>
        <begin position="403"/>
        <end position="423"/>
    </location>
</feature>
<dbReference type="RefSeq" id="WP_137574688.1">
    <property type="nucleotide sequence ID" value="NZ_BHZM01000025.1"/>
</dbReference>
<dbReference type="InterPro" id="IPR047797">
    <property type="entry name" value="ISNCY_transpos"/>
</dbReference>
<evidence type="ECO:0000313" key="4">
    <source>
        <dbReference type="Proteomes" id="UP000324120"/>
    </source>
</evidence>
<reference evidence="3 4" key="1">
    <citation type="submission" date="2019-06" db="EMBL/GenBank/DDBJ databases">
        <title>The presence and diversity of blaCTX-M among Escherichia coli from urban wastewater and feedlot cattle, in Alberta, Canada.</title>
        <authorList>
            <person name="Cormier A.C."/>
            <person name="Chalmer G."/>
            <person name="Cook S.R."/>
            <person name="Zaheer R."/>
            <person name="Hannon S.J."/>
            <person name="Booker C.W."/>
            <person name="Read R."/>
            <person name="Gow S.P."/>
            <person name="Mcallister T.A."/>
            <person name="Boerlin P."/>
        </authorList>
    </citation>
    <scope>NUCLEOTIDE SEQUENCE [LARGE SCALE GENOMIC DNA]</scope>
    <source>
        <strain evidence="3 4">347</strain>
    </source>
</reference>
<dbReference type="EMBL" id="VHKY01000061">
    <property type="protein sequence ID" value="TZE39928.1"/>
    <property type="molecule type" value="Genomic_DNA"/>
</dbReference>